<evidence type="ECO:0000313" key="2">
    <source>
        <dbReference type="EMBL" id="CAK9168200.1"/>
    </source>
</evidence>
<dbReference type="AlphaFoldDB" id="A0ABC8TFJ6"/>
<evidence type="ECO:0000256" key="1">
    <source>
        <dbReference type="SAM" id="MobiDB-lite"/>
    </source>
</evidence>
<protein>
    <submittedName>
        <fullName evidence="2">Uncharacterized protein</fullName>
    </submittedName>
</protein>
<dbReference type="EMBL" id="CAUOFW020005035">
    <property type="protein sequence ID" value="CAK9168200.1"/>
    <property type="molecule type" value="Genomic_DNA"/>
</dbReference>
<gene>
    <name evidence="2" type="ORF">ILEXP_LOCUS37543</name>
</gene>
<feature type="compositionally biased region" description="Basic and acidic residues" evidence="1">
    <location>
        <begin position="1"/>
        <end position="40"/>
    </location>
</feature>
<feature type="compositionally biased region" description="Basic and acidic residues" evidence="1">
    <location>
        <begin position="63"/>
        <end position="73"/>
    </location>
</feature>
<comment type="caution">
    <text evidence="2">The sequence shown here is derived from an EMBL/GenBank/DDBJ whole genome shotgun (WGS) entry which is preliminary data.</text>
</comment>
<name>A0ABC8TFJ6_9AQUA</name>
<evidence type="ECO:0000313" key="3">
    <source>
        <dbReference type="Proteomes" id="UP001642360"/>
    </source>
</evidence>
<dbReference type="Proteomes" id="UP001642360">
    <property type="component" value="Unassembled WGS sequence"/>
</dbReference>
<feature type="region of interest" description="Disordered" evidence="1">
    <location>
        <begin position="1"/>
        <end position="89"/>
    </location>
</feature>
<proteinExistence type="predicted"/>
<keyword evidence="3" id="KW-1185">Reference proteome</keyword>
<sequence length="89" mass="9773">MMLHQFFRDDATTVASGDKKEGDGEEESSKPPRDKEEGKGVNEAVEEQPELVKETVGDTIDSTEEREANEVPREATIGANPAKQIEEAI</sequence>
<reference evidence="2 3" key="1">
    <citation type="submission" date="2024-02" db="EMBL/GenBank/DDBJ databases">
        <authorList>
            <person name="Vignale AGUSTIN F."/>
            <person name="Sosa J E."/>
            <person name="Modenutti C."/>
        </authorList>
    </citation>
    <scope>NUCLEOTIDE SEQUENCE [LARGE SCALE GENOMIC DNA]</scope>
</reference>
<organism evidence="2 3">
    <name type="scientific">Ilex paraguariensis</name>
    <name type="common">yerba mate</name>
    <dbReference type="NCBI Taxonomy" id="185542"/>
    <lineage>
        <taxon>Eukaryota</taxon>
        <taxon>Viridiplantae</taxon>
        <taxon>Streptophyta</taxon>
        <taxon>Embryophyta</taxon>
        <taxon>Tracheophyta</taxon>
        <taxon>Spermatophyta</taxon>
        <taxon>Magnoliopsida</taxon>
        <taxon>eudicotyledons</taxon>
        <taxon>Gunneridae</taxon>
        <taxon>Pentapetalae</taxon>
        <taxon>asterids</taxon>
        <taxon>campanulids</taxon>
        <taxon>Aquifoliales</taxon>
        <taxon>Aquifoliaceae</taxon>
        <taxon>Ilex</taxon>
    </lineage>
</organism>
<accession>A0ABC8TFJ6</accession>